<proteinExistence type="predicted"/>
<evidence type="ECO:0000313" key="1">
    <source>
        <dbReference type="EMBL" id="PWN48425.1"/>
    </source>
</evidence>
<dbReference type="EMBL" id="KZ820206">
    <property type="protein sequence ID" value="PWN48425.1"/>
    <property type="molecule type" value="Genomic_DNA"/>
</dbReference>
<accession>A0ACD0NRM2</accession>
<protein>
    <submittedName>
        <fullName evidence="1">Zinc/iron permease</fullName>
    </submittedName>
</protein>
<reference evidence="1 2" key="1">
    <citation type="journal article" date="2018" name="Mol. Biol. Evol.">
        <title>Broad Genomic Sampling Reveals a Smut Pathogenic Ancestry of the Fungal Clade Ustilaginomycotina.</title>
        <authorList>
            <person name="Kijpornyongpan T."/>
            <person name="Mondo S.J."/>
            <person name="Barry K."/>
            <person name="Sandor L."/>
            <person name="Lee J."/>
            <person name="Lipzen A."/>
            <person name="Pangilinan J."/>
            <person name="LaButti K."/>
            <person name="Hainaut M."/>
            <person name="Henrissat B."/>
            <person name="Grigoriev I.V."/>
            <person name="Spatafora J.W."/>
            <person name="Aime M.C."/>
        </authorList>
    </citation>
    <scope>NUCLEOTIDE SEQUENCE [LARGE SCALE GENOMIC DNA]</scope>
    <source>
        <strain evidence="1 2">SA 807</strain>
    </source>
</reference>
<keyword evidence="2" id="KW-1185">Reference proteome</keyword>
<name>A0ACD0NRM2_9BASI</name>
<dbReference type="Proteomes" id="UP000245626">
    <property type="component" value="Unassembled WGS sequence"/>
</dbReference>
<organism evidence="1 2">
    <name type="scientific">Violaceomyces palustris</name>
    <dbReference type="NCBI Taxonomy" id="1673888"/>
    <lineage>
        <taxon>Eukaryota</taxon>
        <taxon>Fungi</taxon>
        <taxon>Dikarya</taxon>
        <taxon>Basidiomycota</taxon>
        <taxon>Ustilaginomycotina</taxon>
        <taxon>Ustilaginomycetes</taxon>
        <taxon>Violaceomycetales</taxon>
        <taxon>Violaceomycetaceae</taxon>
        <taxon>Violaceomyces</taxon>
    </lineage>
</organism>
<sequence>MSRPTLSLLVPLLFSLVCLPSSSVVVAINGRPDTQEPSSDVSSVCSDDAAGGSYNIGLHVAAIFVVLVSSSLGITLPIITKSFRQFKSRRQALKTSAQPPPLANHSHDLTEHPSKLDWLDEVFFASKYFGTGIILSTAFVHLLFEAFTELSSECINLVYEPTSPAIAMASLFLIFLVDFALMRHIRNSKKALEALKRRRDQQREEQRALGSSAFLKSDATATAMVDETTPSPKATGDEQTRIDGLLVSDDELAEQERRDDERLRERAKELDCMVIEGGIVFHSVMVGLGLGTAADAGFVPYFIAIVFHQMFDGFAIGTRMAELNFNNKRLKQMVMILAYAFVTPLGIGIGVAVRTTFSPNDPSTIFAIGTLNSISAGVLLYGALVDLLAKEFLFGSMLDASIKRSCTAIGFLLLGSFVMSLLGQWA</sequence>
<gene>
    <name evidence="1" type="ORF">IE53DRAFT_370628</name>
</gene>
<evidence type="ECO:0000313" key="2">
    <source>
        <dbReference type="Proteomes" id="UP000245626"/>
    </source>
</evidence>